<keyword evidence="4" id="KW-1185">Reference proteome</keyword>
<dbReference type="Pfam" id="PF13041">
    <property type="entry name" value="PPR_2"/>
    <property type="match status" value="2"/>
</dbReference>
<dbReference type="Gene3D" id="1.25.40.10">
    <property type="entry name" value="Tetratricopeptide repeat domain"/>
    <property type="match status" value="3"/>
</dbReference>
<dbReference type="InterPro" id="IPR011990">
    <property type="entry name" value="TPR-like_helical_dom_sf"/>
</dbReference>
<evidence type="ECO:0000256" key="1">
    <source>
        <dbReference type="ARBA" id="ARBA00022737"/>
    </source>
</evidence>
<feature type="repeat" description="PPR" evidence="2">
    <location>
        <begin position="295"/>
        <end position="329"/>
    </location>
</feature>
<dbReference type="FunFam" id="1.25.40.10:FF:000184">
    <property type="entry name" value="Pentatricopeptide repeat-containing protein, chloroplastic"/>
    <property type="match status" value="1"/>
</dbReference>
<sequence length="540" mass="61264">MISTAVNPTHFLLPSRDQTPHFSSNSNEQECLVLLKRCKSLEDFKLIHAKILKWGLFCNSFCASNLVASCALSEWGSVQYASSIFRQIYEPQVFDYNTMIKAYVKDLNFGDALNLYVEMLHSGLEPDKFTFPVVLKACAQLRAREGGMQIHGNAFKFGLECDVYVQNSLISFYGKCKKIEPACLIFNQIEDKSIASWSAIITAHASLGLWNDCLMLYAEMNRLGTWRAEESILVSVLSACTHLGFLDLGRSTHAALLRSITELNVIVQTSLIDMYVKCQSWDKGLSLFRNMKRKNHLSYSVMISGLAMHGQGREALRVFSEMLQERIKPDEAVYVGVLNACSHSGLIKEGLRLFQVMRTKHGIEPTVRHYGCMVDLLGRAGMVHEALELARSIPIEPNEVIWRSLLSACKVHGQLEIGEIAANEIFKLNKENHNPGDYLALLSLYAQARRWDDVARVWSLMAEHGIPQSPGFCSVEVNRRFYRFVSQDMNPAQCKGVREMIHQMEWQLKFEGYLADTSQVLMDADEEEKRERLKALLYCT</sequence>
<dbReference type="Pfam" id="PF01535">
    <property type="entry name" value="PPR"/>
    <property type="match status" value="3"/>
</dbReference>
<proteinExistence type="predicted"/>
<dbReference type="NCBIfam" id="TIGR00756">
    <property type="entry name" value="PPR"/>
    <property type="match status" value="4"/>
</dbReference>
<dbReference type="InterPro" id="IPR002885">
    <property type="entry name" value="PPR_rpt"/>
</dbReference>
<dbReference type="EMBL" id="JAXQNO010000001">
    <property type="protein sequence ID" value="KAK4805008.1"/>
    <property type="molecule type" value="Genomic_DNA"/>
</dbReference>
<feature type="repeat" description="PPR" evidence="2">
    <location>
        <begin position="264"/>
        <end position="294"/>
    </location>
</feature>
<dbReference type="Pfam" id="PF20431">
    <property type="entry name" value="E_motif"/>
    <property type="match status" value="1"/>
</dbReference>
<dbReference type="GO" id="GO:0009451">
    <property type="term" value="P:RNA modification"/>
    <property type="evidence" value="ECO:0007669"/>
    <property type="project" value="InterPro"/>
</dbReference>
<feature type="repeat" description="PPR" evidence="2">
    <location>
        <begin position="92"/>
        <end position="126"/>
    </location>
</feature>
<evidence type="ECO:0000313" key="4">
    <source>
        <dbReference type="Proteomes" id="UP001346149"/>
    </source>
</evidence>
<dbReference type="FunFam" id="1.25.40.10:FF:001370">
    <property type="entry name" value="Pentatricopeptide repeat-containing protein"/>
    <property type="match status" value="1"/>
</dbReference>
<accession>A0AAN7RQT5</accession>
<dbReference type="PANTHER" id="PTHR47926">
    <property type="entry name" value="PENTATRICOPEPTIDE REPEAT-CONTAINING PROTEIN"/>
    <property type="match status" value="1"/>
</dbReference>
<dbReference type="InterPro" id="IPR046848">
    <property type="entry name" value="E_motif"/>
</dbReference>
<organism evidence="3 4">
    <name type="scientific">Trapa natans</name>
    <name type="common">Water chestnut</name>
    <dbReference type="NCBI Taxonomy" id="22666"/>
    <lineage>
        <taxon>Eukaryota</taxon>
        <taxon>Viridiplantae</taxon>
        <taxon>Streptophyta</taxon>
        <taxon>Embryophyta</taxon>
        <taxon>Tracheophyta</taxon>
        <taxon>Spermatophyta</taxon>
        <taxon>Magnoliopsida</taxon>
        <taxon>eudicotyledons</taxon>
        <taxon>Gunneridae</taxon>
        <taxon>Pentapetalae</taxon>
        <taxon>rosids</taxon>
        <taxon>malvids</taxon>
        <taxon>Myrtales</taxon>
        <taxon>Lythraceae</taxon>
        <taxon>Trapa</taxon>
    </lineage>
</organism>
<reference evidence="3 4" key="1">
    <citation type="journal article" date="2023" name="Hortic Res">
        <title>Pangenome of water caltrop reveals structural variations and asymmetric subgenome divergence after allopolyploidization.</title>
        <authorList>
            <person name="Zhang X."/>
            <person name="Chen Y."/>
            <person name="Wang L."/>
            <person name="Yuan Y."/>
            <person name="Fang M."/>
            <person name="Shi L."/>
            <person name="Lu R."/>
            <person name="Comes H.P."/>
            <person name="Ma Y."/>
            <person name="Chen Y."/>
            <person name="Huang G."/>
            <person name="Zhou Y."/>
            <person name="Zheng Z."/>
            <person name="Qiu Y."/>
        </authorList>
    </citation>
    <scope>NUCLEOTIDE SEQUENCE [LARGE SCALE GENOMIC DNA]</scope>
    <source>
        <strain evidence="3">F231</strain>
    </source>
</reference>
<evidence type="ECO:0000256" key="2">
    <source>
        <dbReference type="PROSITE-ProRule" id="PRU00708"/>
    </source>
</evidence>
<comment type="caution">
    <text evidence="3">The sequence shown here is derived from an EMBL/GenBank/DDBJ whole genome shotgun (WGS) entry which is preliminary data.</text>
</comment>
<dbReference type="InterPro" id="IPR046960">
    <property type="entry name" value="PPR_At4g14850-like_plant"/>
</dbReference>
<dbReference type="PROSITE" id="PS51375">
    <property type="entry name" value="PPR"/>
    <property type="match status" value="4"/>
</dbReference>
<dbReference type="PANTHER" id="PTHR47926:SF400">
    <property type="entry name" value="PENTACOTRIPEPTIDE-REPEAT REGION OF PRORP DOMAIN-CONTAINING PROTEIN"/>
    <property type="match status" value="1"/>
</dbReference>
<evidence type="ECO:0000313" key="3">
    <source>
        <dbReference type="EMBL" id="KAK4805008.1"/>
    </source>
</evidence>
<dbReference type="GO" id="GO:0003723">
    <property type="term" value="F:RNA binding"/>
    <property type="evidence" value="ECO:0007669"/>
    <property type="project" value="InterPro"/>
</dbReference>
<dbReference type="Proteomes" id="UP001346149">
    <property type="component" value="Unassembled WGS sequence"/>
</dbReference>
<keyword evidence="1" id="KW-0677">Repeat</keyword>
<dbReference type="AlphaFoldDB" id="A0AAN7RQT5"/>
<evidence type="ECO:0008006" key="5">
    <source>
        <dbReference type="Google" id="ProtNLM"/>
    </source>
</evidence>
<feature type="repeat" description="PPR" evidence="2">
    <location>
        <begin position="434"/>
        <end position="468"/>
    </location>
</feature>
<protein>
    <recommendedName>
        <fullName evidence="5">Pentatricopeptide repeat-containing protein</fullName>
    </recommendedName>
</protein>
<gene>
    <name evidence="3" type="ORF">SAY86_004825</name>
</gene>
<name>A0AAN7RQT5_TRANT</name>